<dbReference type="AlphaFoldDB" id="A0AA47N1Y4"/>
<evidence type="ECO:0000256" key="5">
    <source>
        <dbReference type="SAM" id="Coils"/>
    </source>
</evidence>
<keyword evidence="1" id="KW-0416">Keratin</keyword>
<feature type="coiled-coil region" evidence="5">
    <location>
        <begin position="401"/>
        <end position="442"/>
    </location>
</feature>
<dbReference type="Gene3D" id="1.20.5.1160">
    <property type="entry name" value="Vasodilator-stimulated phosphoprotein"/>
    <property type="match status" value="1"/>
</dbReference>
<dbReference type="PROSITE" id="PS00226">
    <property type="entry name" value="IF_ROD_1"/>
    <property type="match status" value="1"/>
</dbReference>
<dbReference type="EMBL" id="JAOPHQ010001444">
    <property type="protein sequence ID" value="KAK0150734.1"/>
    <property type="molecule type" value="Genomic_DNA"/>
</dbReference>
<dbReference type="FunFam" id="1.20.5.500:FF:000001">
    <property type="entry name" value="Type II keratin 23"/>
    <property type="match status" value="1"/>
</dbReference>
<evidence type="ECO:0000256" key="2">
    <source>
        <dbReference type="ARBA" id="ARBA00022754"/>
    </source>
</evidence>
<dbReference type="PROSITE" id="PS51842">
    <property type="entry name" value="IF_ROD_2"/>
    <property type="match status" value="1"/>
</dbReference>
<dbReference type="InterPro" id="IPR039008">
    <property type="entry name" value="IF_rod_dom"/>
</dbReference>
<protein>
    <submittedName>
        <fullName evidence="8">Keratin, type I cytoskeletal 13</fullName>
    </submittedName>
</protein>
<name>A0AA47N1Y4_MERPO</name>
<sequence length="733" mass="80240">METTAPQLLENLHCTVVVQEGLKLEEVQSLFLEYPLSRLTVPTVWAHTVWAHSTHCLGPQYPLSRLTVPTVSAHSTHCLGPQYPLSRLTVPTVWAHTVWAHSTHCLGPQYPLSRLTVPTVLAHSTHCLGSQYPLSGPTLSGLTVPTVSAHSTHCLGPQYPLSQLTVPTVSAHSTHCLGSQYPLSQPTVPTVSAHSTTVSAHSTHCLGSQYPLSQLTVPLSRPTVPTVSAHSTHCLGSQYPLSRPTVPTVSAHQYLLSRLTVPTVSRFGFASVSCRALVLSDAAHVLFQYCLVSAVQQKASMSMSFHSGPSGSISTSRRTMQFSQAPKAYSTTGSFGPRISRSTARSVSSGYGGFGSGGYGGGGYGSGGAIYSTSSGGGTYSAYGGSGGFDLSGALDQSNVNLNEKATMQNLNDRLASYLEKVRSLEAANSKLELQIKEYYENKGPAAERDYSHYWVIINDLKDKINGATIENANILLQIDNSKLAADDFRTKFEHELMMRQSVEADIGNLRRLLDQTTLTKADLEMQIEGLQDELAYLKKNHAEDLASMRSQLTGTVNVEVDAAPQQDLNKVLDEIRAQYEGITDKHRRDQEAWFNDKSTVLSKEVAISTETIQTSKTEINDLRRTMQGLEIELQSQLSMKGALENTLGETEARYSSMLAGFQCQINMLEGELANVRSSIEQQGQEYRMLLDIKTRLEQEISTYRSLLETEESRGTTGILKEGYTVLYIREQY</sequence>
<dbReference type="GO" id="GO:0005882">
    <property type="term" value="C:intermediate filament"/>
    <property type="evidence" value="ECO:0007669"/>
    <property type="project" value="UniProtKB-KW"/>
</dbReference>
<feature type="coiled-coil region" evidence="5">
    <location>
        <begin position="514"/>
        <end position="541"/>
    </location>
</feature>
<dbReference type="SUPFAM" id="SSF64593">
    <property type="entry name" value="Intermediate filament protein, coiled coil region"/>
    <property type="match status" value="2"/>
</dbReference>
<feature type="coiled-coil region" evidence="5">
    <location>
        <begin position="613"/>
        <end position="640"/>
    </location>
</feature>
<dbReference type="PANTHER" id="PTHR23239">
    <property type="entry name" value="INTERMEDIATE FILAMENT"/>
    <property type="match status" value="1"/>
</dbReference>
<dbReference type="SMART" id="SM01391">
    <property type="entry name" value="Filament"/>
    <property type="match status" value="1"/>
</dbReference>
<dbReference type="InterPro" id="IPR002957">
    <property type="entry name" value="Keratin_I"/>
</dbReference>
<evidence type="ECO:0000256" key="4">
    <source>
        <dbReference type="RuleBase" id="RU000685"/>
    </source>
</evidence>
<gene>
    <name evidence="8" type="primary">krt13_0</name>
    <name evidence="8" type="ORF">N1851_008168</name>
</gene>
<dbReference type="Gene3D" id="1.20.5.500">
    <property type="entry name" value="Single helix bin"/>
    <property type="match status" value="1"/>
</dbReference>
<dbReference type="InterPro" id="IPR018039">
    <property type="entry name" value="IF_conserved"/>
</dbReference>
<dbReference type="Proteomes" id="UP001174136">
    <property type="component" value="Unassembled WGS sequence"/>
</dbReference>
<dbReference type="FunFam" id="1.20.5.170:FF:000002">
    <property type="entry name" value="Type I keratin KA11"/>
    <property type="match status" value="1"/>
</dbReference>
<accession>A0AA47N1Y4</accession>
<dbReference type="PRINTS" id="PR01248">
    <property type="entry name" value="TYPE1KERATIN"/>
</dbReference>
<comment type="similarity">
    <text evidence="4">Belongs to the intermediate filament family.</text>
</comment>
<evidence type="ECO:0000259" key="7">
    <source>
        <dbReference type="PROSITE" id="PS51842"/>
    </source>
</evidence>
<evidence type="ECO:0000256" key="1">
    <source>
        <dbReference type="ARBA" id="ARBA00022744"/>
    </source>
</evidence>
<dbReference type="FunFam" id="1.20.5.1160:FF:000002">
    <property type="entry name" value="Type I keratin 10"/>
    <property type="match status" value="1"/>
</dbReference>
<organism evidence="8 9">
    <name type="scientific">Merluccius polli</name>
    <name type="common">Benguela hake</name>
    <name type="synonym">Merluccius cadenati</name>
    <dbReference type="NCBI Taxonomy" id="89951"/>
    <lineage>
        <taxon>Eukaryota</taxon>
        <taxon>Metazoa</taxon>
        <taxon>Chordata</taxon>
        <taxon>Craniata</taxon>
        <taxon>Vertebrata</taxon>
        <taxon>Euteleostomi</taxon>
        <taxon>Actinopterygii</taxon>
        <taxon>Neopterygii</taxon>
        <taxon>Teleostei</taxon>
        <taxon>Neoteleostei</taxon>
        <taxon>Acanthomorphata</taxon>
        <taxon>Zeiogadaria</taxon>
        <taxon>Gadariae</taxon>
        <taxon>Gadiformes</taxon>
        <taxon>Gadoidei</taxon>
        <taxon>Merlucciidae</taxon>
        <taxon>Merluccius</taxon>
    </lineage>
</organism>
<evidence type="ECO:0000256" key="6">
    <source>
        <dbReference type="SAM" id="MobiDB-lite"/>
    </source>
</evidence>
<proteinExistence type="inferred from homology"/>
<keyword evidence="3 5" id="KW-0175">Coiled coil</keyword>
<dbReference type="Gene3D" id="1.20.5.170">
    <property type="match status" value="1"/>
</dbReference>
<dbReference type="Pfam" id="PF00038">
    <property type="entry name" value="Filament"/>
    <property type="match status" value="1"/>
</dbReference>
<keyword evidence="2 4" id="KW-0403">Intermediate filament</keyword>
<evidence type="ECO:0000256" key="3">
    <source>
        <dbReference type="ARBA" id="ARBA00023054"/>
    </source>
</evidence>
<feature type="domain" description="IF rod" evidence="7">
    <location>
        <begin position="404"/>
        <end position="715"/>
    </location>
</feature>
<feature type="compositionally biased region" description="Polar residues" evidence="6">
    <location>
        <begin position="327"/>
        <end position="347"/>
    </location>
</feature>
<feature type="region of interest" description="Disordered" evidence="6">
    <location>
        <begin position="327"/>
        <end position="348"/>
    </location>
</feature>
<evidence type="ECO:0000313" key="8">
    <source>
        <dbReference type="EMBL" id="KAK0150734.1"/>
    </source>
</evidence>
<keyword evidence="9" id="KW-1185">Reference proteome</keyword>
<reference evidence="8" key="1">
    <citation type="journal article" date="2023" name="Front. Mar. Sci.">
        <title>A new Merluccius polli reference genome to investigate the effects of global change in West African waters.</title>
        <authorList>
            <person name="Mateo J.L."/>
            <person name="Blanco-Fernandez C."/>
            <person name="Garcia-Vazquez E."/>
            <person name="Machado-Schiaffino G."/>
        </authorList>
    </citation>
    <scope>NUCLEOTIDE SEQUENCE</scope>
    <source>
        <strain evidence="8">C29</strain>
        <tissue evidence="8">Fin</tissue>
    </source>
</reference>
<dbReference type="PANTHER" id="PTHR23239:SF347">
    <property type="entry name" value="KERATIN 93-RELATED"/>
    <property type="match status" value="1"/>
</dbReference>
<comment type="caution">
    <text evidence="8">The sequence shown here is derived from an EMBL/GenBank/DDBJ whole genome shotgun (WGS) entry which is preliminary data.</text>
</comment>
<feature type="coiled-coil region" evidence="5">
    <location>
        <begin position="666"/>
        <end position="714"/>
    </location>
</feature>
<dbReference type="GO" id="GO:0005198">
    <property type="term" value="F:structural molecule activity"/>
    <property type="evidence" value="ECO:0007669"/>
    <property type="project" value="InterPro"/>
</dbReference>
<evidence type="ECO:0000313" key="9">
    <source>
        <dbReference type="Proteomes" id="UP001174136"/>
    </source>
</evidence>